<proteinExistence type="predicted"/>
<reference evidence="1" key="2">
    <citation type="submission" date="2022-03" db="EMBL/GenBank/DDBJ databases">
        <title>Draft title - Genomic analysis of global carrot germplasm unveils the trajectory of domestication and the origin of high carotenoid orange carrot.</title>
        <authorList>
            <person name="Iorizzo M."/>
            <person name="Ellison S."/>
            <person name="Senalik D."/>
            <person name="Macko-Podgorni A."/>
            <person name="Grzebelus D."/>
            <person name="Bostan H."/>
            <person name="Rolling W."/>
            <person name="Curaba J."/>
            <person name="Simon P."/>
        </authorList>
    </citation>
    <scope>NUCLEOTIDE SEQUENCE</scope>
    <source>
        <tissue evidence="1">Leaf</tissue>
    </source>
</reference>
<evidence type="ECO:0000313" key="2">
    <source>
        <dbReference type="Proteomes" id="UP000077755"/>
    </source>
</evidence>
<evidence type="ECO:0000313" key="1">
    <source>
        <dbReference type="EMBL" id="WOH07177.1"/>
    </source>
</evidence>
<dbReference type="EMBL" id="CP093348">
    <property type="protein sequence ID" value="WOH07177.1"/>
    <property type="molecule type" value="Genomic_DNA"/>
</dbReference>
<dbReference type="AlphaFoldDB" id="A0AAF1B7Y7"/>
<reference evidence="1" key="1">
    <citation type="journal article" date="2016" name="Nat. Genet.">
        <title>A high-quality carrot genome assembly provides new insights into carotenoid accumulation and asterid genome evolution.</title>
        <authorList>
            <person name="Iorizzo M."/>
            <person name="Ellison S."/>
            <person name="Senalik D."/>
            <person name="Zeng P."/>
            <person name="Satapoomin P."/>
            <person name="Huang J."/>
            <person name="Bowman M."/>
            <person name="Iovene M."/>
            <person name="Sanseverino W."/>
            <person name="Cavagnaro P."/>
            <person name="Yildiz M."/>
            <person name="Macko-Podgorni A."/>
            <person name="Moranska E."/>
            <person name="Grzebelus E."/>
            <person name="Grzebelus D."/>
            <person name="Ashrafi H."/>
            <person name="Zheng Z."/>
            <person name="Cheng S."/>
            <person name="Spooner D."/>
            <person name="Van Deynze A."/>
            <person name="Simon P."/>
        </authorList>
    </citation>
    <scope>NUCLEOTIDE SEQUENCE</scope>
    <source>
        <tissue evidence="1">Leaf</tissue>
    </source>
</reference>
<dbReference type="Proteomes" id="UP000077755">
    <property type="component" value="Chromosome 6"/>
</dbReference>
<sequence>MPLNLVYIRNGDATFSFPILSSISLASVEFFRTLLQLRSIKAVSFKSLISSEAQ</sequence>
<protein>
    <submittedName>
        <fullName evidence="1">Uncharacterized protein</fullName>
    </submittedName>
</protein>
<name>A0AAF1B7Y7_DAUCS</name>
<organism evidence="1 2">
    <name type="scientific">Daucus carota subsp. sativus</name>
    <name type="common">Carrot</name>
    <dbReference type="NCBI Taxonomy" id="79200"/>
    <lineage>
        <taxon>Eukaryota</taxon>
        <taxon>Viridiplantae</taxon>
        <taxon>Streptophyta</taxon>
        <taxon>Embryophyta</taxon>
        <taxon>Tracheophyta</taxon>
        <taxon>Spermatophyta</taxon>
        <taxon>Magnoliopsida</taxon>
        <taxon>eudicotyledons</taxon>
        <taxon>Gunneridae</taxon>
        <taxon>Pentapetalae</taxon>
        <taxon>asterids</taxon>
        <taxon>campanulids</taxon>
        <taxon>Apiales</taxon>
        <taxon>Apiaceae</taxon>
        <taxon>Apioideae</taxon>
        <taxon>Scandiceae</taxon>
        <taxon>Daucinae</taxon>
        <taxon>Daucus</taxon>
        <taxon>Daucus sect. Daucus</taxon>
    </lineage>
</organism>
<gene>
    <name evidence="1" type="ORF">DCAR_0626606</name>
</gene>
<keyword evidence="2" id="KW-1185">Reference proteome</keyword>
<accession>A0AAF1B7Y7</accession>